<keyword evidence="12" id="KW-1185">Reference proteome</keyword>
<dbReference type="GO" id="GO:0010468">
    <property type="term" value="P:regulation of gene expression"/>
    <property type="evidence" value="ECO:0007669"/>
    <property type="project" value="TreeGrafter"/>
</dbReference>
<evidence type="ECO:0000256" key="9">
    <source>
        <dbReference type="SAM" id="MobiDB-lite"/>
    </source>
</evidence>
<comment type="subcellular location">
    <subcellularLocation>
        <location evidence="1">Nucleus</location>
    </subcellularLocation>
</comment>
<reference evidence="11" key="1">
    <citation type="submission" date="2021-06" db="EMBL/GenBank/DDBJ databases">
        <authorList>
            <consortium name="Wellcome Sanger Institute Data Sharing"/>
        </authorList>
    </citation>
    <scope>NUCLEOTIDE SEQUENCE [LARGE SCALE GENOMIC DNA]</scope>
</reference>
<dbReference type="PROSITE" id="PS50157">
    <property type="entry name" value="ZINC_FINGER_C2H2_2"/>
    <property type="match status" value="7"/>
</dbReference>
<feature type="compositionally biased region" description="Acidic residues" evidence="9">
    <location>
        <begin position="263"/>
        <end position="272"/>
    </location>
</feature>
<dbReference type="FunFam" id="3.30.160.60:FF:000710">
    <property type="entry name" value="Zinc finger protein 768"/>
    <property type="match status" value="1"/>
</dbReference>
<dbReference type="Gene3D" id="3.30.160.60">
    <property type="entry name" value="Classic Zinc Finger"/>
    <property type="match status" value="7"/>
</dbReference>
<feature type="domain" description="C2H2-type" evidence="10">
    <location>
        <begin position="506"/>
        <end position="533"/>
    </location>
</feature>
<accession>A0A8C4SGZ9</accession>
<dbReference type="Ensembl" id="ENSECRT00000014773.1">
    <property type="protein sequence ID" value="ENSECRP00000014517.1"/>
    <property type="gene ID" value="ENSECRG00000009690.1"/>
</dbReference>
<dbReference type="Proteomes" id="UP000694620">
    <property type="component" value="Chromosome 12"/>
</dbReference>
<evidence type="ECO:0000313" key="12">
    <source>
        <dbReference type="Proteomes" id="UP000694620"/>
    </source>
</evidence>
<dbReference type="GeneID" id="114662968"/>
<feature type="domain" description="C2H2-type" evidence="10">
    <location>
        <begin position="534"/>
        <end position="561"/>
    </location>
</feature>
<proteinExistence type="predicted"/>
<reference evidence="11" key="3">
    <citation type="submission" date="2025-09" db="UniProtKB">
        <authorList>
            <consortium name="Ensembl"/>
        </authorList>
    </citation>
    <scope>IDENTIFICATION</scope>
</reference>
<evidence type="ECO:0000256" key="7">
    <source>
        <dbReference type="PROSITE-ProRule" id="PRU00042"/>
    </source>
</evidence>
<evidence type="ECO:0000256" key="5">
    <source>
        <dbReference type="ARBA" id="ARBA00022833"/>
    </source>
</evidence>
<keyword evidence="3" id="KW-0677">Repeat</keyword>
<sequence length="570" mass="64983">MDGQYSCRAVREQLTPSIRRTAKATSRIVLFKLAVLKRAKPPGDEQESEDLRNGDAFDCYVSLIIEEAVMAAASEILLSEFDDFVNKIFADCNSTLSRYEKEIASLRQQLEAYRGEIGPMGEYQNCNDETLARSPVSSGSDPLFNQREEVDETGEEDWLPGNYKQEQVMDDSSEMNASLRLIHHPYRSASANSFPGPGETKMGARRRRIRDRGPPEASFHAAEGMSHFDRKNSNEQREAGVAFLKNEDGVSLQTSGQFKKEEDFDGGSDDGAEQGYISSKEEEELIDIDGKVSETKFSTIKRQPHSSDDMVYNMGAMHCSPSSPLQEGVLENELAEDEKARNIAEKIIAEAEQQYPQKILKGKKTNQCNVCGKAFNQIAHLKRHQRFHTGDKPFQCPECRKTFSLAENLKRHQRIHTGEKPYECIECGKTFGRTETLKQHWRIHTGEKPYQCAECRKSFSQATQLKQHMRNHTGEKRFPCDECGKVFNQAGHLRQHQRIHVTEKLYRCTECGKFFNQAAQLKQHEKVHAGEKLYRCTECGKVFRQAADLKQHQRSHSRQRRFTPIIAVSQ</sequence>
<dbReference type="PANTHER" id="PTHR16515">
    <property type="entry name" value="PR DOMAIN ZINC FINGER PROTEIN"/>
    <property type="match status" value="1"/>
</dbReference>
<evidence type="ECO:0000256" key="4">
    <source>
        <dbReference type="ARBA" id="ARBA00022771"/>
    </source>
</evidence>
<evidence type="ECO:0000313" key="11">
    <source>
        <dbReference type="Ensembl" id="ENSECRP00000014517.1"/>
    </source>
</evidence>
<dbReference type="AlphaFoldDB" id="A0A8C4SGZ9"/>
<dbReference type="PROSITE" id="PS00028">
    <property type="entry name" value="ZINC_FINGER_C2H2_1"/>
    <property type="match status" value="7"/>
</dbReference>
<dbReference type="GO" id="GO:0005634">
    <property type="term" value="C:nucleus"/>
    <property type="evidence" value="ECO:0007669"/>
    <property type="project" value="UniProtKB-SubCell"/>
</dbReference>
<evidence type="ECO:0000256" key="3">
    <source>
        <dbReference type="ARBA" id="ARBA00022737"/>
    </source>
</evidence>
<dbReference type="FunFam" id="3.30.160.60:FF:002343">
    <property type="entry name" value="Zinc finger protein 33A"/>
    <property type="match status" value="3"/>
</dbReference>
<keyword evidence="4 7" id="KW-0863">Zinc-finger</keyword>
<dbReference type="FunFam" id="3.30.160.60:FF:000016">
    <property type="entry name" value="zinc finger protein 37 homolog"/>
    <property type="match status" value="2"/>
</dbReference>
<feature type="region of interest" description="Disordered" evidence="9">
    <location>
        <begin position="246"/>
        <end position="274"/>
    </location>
</feature>
<keyword evidence="2" id="KW-0479">Metal-binding</keyword>
<evidence type="ECO:0000259" key="10">
    <source>
        <dbReference type="PROSITE" id="PS50157"/>
    </source>
</evidence>
<organism evidence="11 12">
    <name type="scientific">Erpetoichthys calabaricus</name>
    <name type="common">Rope fish</name>
    <name type="synonym">Calamoichthys calabaricus</name>
    <dbReference type="NCBI Taxonomy" id="27687"/>
    <lineage>
        <taxon>Eukaryota</taxon>
        <taxon>Metazoa</taxon>
        <taxon>Chordata</taxon>
        <taxon>Craniata</taxon>
        <taxon>Vertebrata</taxon>
        <taxon>Euteleostomi</taxon>
        <taxon>Actinopterygii</taxon>
        <taxon>Polypteriformes</taxon>
        <taxon>Polypteridae</taxon>
        <taxon>Erpetoichthys</taxon>
    </lineage>
</organism>
<dbReference type="SUPFAM" id="SSF57667">
    <property type="entry name" value="beta-beta-alpha zinc fingers"/>
    <property type="match status" value="4"/>
</dbReference>
<gene>
    <name evidence="11" type="primary">LOC114662968</name>
</gene>
<feature type="domain" description="C2H2-type" evidence="10">
    <location>
        <begin position="478"/>
        <end position="505"/>
    </location>
</feature>
<dbReference type="RefSeq" id="XP_028672549.1">
    <property type="nucleotide sequence ID" value="XM_028816716.2"/>
</dbReference>
<reference evidence="11" key="2">
    <citation type="submission" date="2025-08" db="UniProtKB">
        <authorList>
            <consortium name="Ensembl"/>
        </authorList>
    </citation>
    <scope>IDENTIFICATION</scope>
</reference>
<feature type="domain" description="C2H2-type" evidence="10">
    <location>
        <begin position="422"/>
        <end position="449"/>
    </location>
</feature>
<name>A0A8C4SGZ9_ERPCA</name>
<dbReference type="InterPro" id="IPR036236">
    <property type="entry name" value="Znf_C2H2_sf"/>
</dbReference>
<feature type="domain" description="C2H2-type" evidence="10">
    <location>
        <begin position="366"/>
        <end position="393"/>
    </location>
</feature>
<feature type="coiled-coil region" evidence="8">
    <location>
        <begin position="89"/>
        <end position="116"/>
    </location>
</feature>
<dbReference type="GO" id="GO:0008270">
    <property type="term" value="F:zinc ion binding"/>
    <property type="evidence" value="ECO:0007669"/>
    <property type="project" value="UniProtKB-KW"/>
</dbReference>
<evidence type="ECO:0000256" key="6">
    <source>
        <dbReference type="ARBA" id="ARBA00023242"/>
    </source>
</evidence>
<dbReference type="Pfam" id="PF13465">
    <property type="entry name" value="zf-H2C2_2"/>
    <property type="match status" value="1"/>
</dbReference>
<dbReference type="SMART" id="SM00355">
    <property type="entry name" value="ZnF_C2H2"/>
    <property type="match status" value="7"/>
</dbReference>
<dbReference type="Pfam" id="PF00096">
    <property type="entry name" value="zf-C2H2"/>
    <property type="match status" value="5"/>
</dbReference>
<evidence type="ECO:0000256" key="2">
    <source>
        <dbReference type="ARBA" id="ARBA00022723"/>
    </source>
</evidence>
<feature type="domain" description="C2H2-type" evidence="10">
    <location>
        <begin position="394"/>
        <end position="421"/>
    </location>
</feature>
<protein>
    <submittedName>
        <fullName evidence="11">Zinc finger and SCAN domain-containing protein 12-like</fullName>
    </submittedName>
</protein>
<feature type="domain" description="C2H2-type" evidence="10">
    <location>
        <begin position="450"/>
        <end position="477"/>
    </location>
</feature>
<dbReference type="PANTHER" id="PTHR16515:SF66">
    <property type="entry name" value="C2H2-TYPE DOMAIN-CONTAINING PROTEIN"/>
    <property type="match status" value="1"/>
</dbReference>
<keyword evidence="6" id="KW-0539">Nucleus</keyword>
<evidence type="ECO:0000256" key="1">
    <source>
        <dbReference type="ARBA" id="ARBA00004123"/>
    </source>
</evidence>
<keyword evidence="8" id="KW-0175">Coiled coil</keyword>
<evidence type="ECO:0000256" key="8">
    <source>
        <dbReference type="SAM" id="Coils"/>
    </source>
</evidence>
<dbReference type="InterPro" id="IPR050331">
    <property type="entry name" value="Zinc_finger"/>
</dbReference>
<dbReference type="GeneTree" id="ENSGT00940000154411"/>
<dbReference type="OrthoDB" id="6077919at2759"/>
<dbReference type="InterPro" id="IPR013087">
    <property type="entry name" value="Znf_C2H2_type"/>
</dbReference>
<dbReference type="FunFam" id="3.30.160.60:FF:000870">
    <property type="entry name" value="zinc finger protein 197 isoform X1"/>
    <property type="match status" value="1"/>
</dbReference>
<keyword evidence="5" id="KW-0862">Zinc</keyword>